<evidence type="ECO:0000256" key="11">
    <source>
        <dbReference type="ARBA" id="ARBA00023049"/>
    </source>
</evidence>
<feature type="non-terminal residue" evidence="17">
    <location>
        <position position="504"/>
    </location>
</feature>
<dbReference type="Pfam" id="PF05193">
    <property type="entry name" value="Peptidase_M16_C"/>
    <property type="match status" value="1"/>
</dbReference>
<dbReference type="Gene3D" id="3.30.830.10">
    <property type="entry name" value="Metalloenzyme, LuxS/M16 peptidase-like"/>
    <property type="match status" value="2"/>
</dbReference>
<dbReference type="FunFam" id="3.30.830.10:FF:000002">
    <property type="entry name" value="Mitochondrial-processing peptidase subunit beta"/>
    <property type="match status" value="1"/>
</dbReference>
<evidence type="ECO:0000256" key="7">
    <source>
        <dbReference type="ARBA" id="ARBA00022723"/>
    </source>
</evidence>
<keyword evidence="9" id="KW-0862">Zinc</keyword>
<dbReference type="Proteomes" id="UP000001876">
    <property type="component" value="Unassembled WGS sequence"/>
</dbReference>
<organism evidence="18">
    <name type="scientific">Micromonas pusilla (strain CCMP1545)</name>
    <name type="common">Picoplanktonic green alga</name>
    <dbReference type="NCBI Taxonomy" id="564608"/>
    <lineage>
        <taxon>Eukaryota</taxon>
        <taxon>Viridiplantae</taxon>
        <taxon>Chlorophyta</taxon>
        <taxon>Mamiellophyceae</taxon>
        <taxon>Mamiellales</taxon>
        <taxon>Mamiellaceae</taxon>
        <taxon>Micromonas</taxon>
    </lineage>
</organism>
<dbReference type="RefSeq" id="XP_003059696.1">
    <property type="nucleotide sequence ID" value="XM_003059650.1"/>
</dbReference>
<keyword evidence="6" id="KW-0645">Protease</keyword>
<dbReference type="GeneID" id="9685429"/>
<evidence type="ECO:0000256" key="3">
    <source>
        <dbReference type="ARBA" id="ARBA00004173"/>
    </source>
</evidence>
<dbReference type="PANTHER" id="PTHR11851">
    <property type="entry name" value="METALLOPROTEASE"/>
    <property type="match status" value="1"/>
</dbReference>
<keyword evidence="7" id="KW-0479">Metal-binding</keyword>
<evidence type="ECO:0000256" key="2">
    <source>
        <dbReference type="ARBA" id="ARBA00001947"/>
    </source>
</evidence>
<evidence type="ECO:0000256" key="9">
    <source>
        <dbReference type="ARBA" id="ARBA00022833"/>
    </source>
</evidence>
<protein>
    <recommendedName>
        <fullName evidence="5">mitochondrial processing peptidase</fullName>
        <ecNumber evidence="5">3.4.24.64</ecNumber>
    </recommendedName>
    <alternativeName>
        <fullName evidence="13">Beta-MPP</fullName>
    </alternativeName>
</protein>
<dbReference type="InterPro" id="IPR050361">
    <property type="entry name" value="MPP/UQCRC_Complex"/>
</dbReference>
<keyword evidence="8" id="KW-0378">Hydrolase</keyword>
<dbReference type="InterPro" id="IPR011249">
    <property type="entry name" value="Metalloenz_LuxS/M16"/>
</dbReference>
<keyword evidence="12" id="KW-0496">Mitochondrion</keyword>
<dbReference type="STRING" id="564608.C1MWV7"/>
<keyword evidence="11" id="KW-0482">Metalloprotease</keyword>
<dbReference type="AlphaFoldDB" id="C1MWV7"/>
<keyword evidence="10" id="KW-0809">Transit peptide</keyword>
<dbReference type="GO" id="GO:0046872">
    <property type="term" value="F:metal ion binding"/>
    <property type="evidence" value="ECO:0007669"/>
    <property type="project" value="UniProtKB-KW"/>
</dbReference>
<dbReference type="PROSITE" id="PS00143">
    <property type="entry name" value="INSULINASE"/>
    <property type="match status" value="1"/>
</dbReference>
<reference evidence="17 18" key="1">
    <citation type="journal article" date="2009" name="Science">
        <title>Green evolution and dynamic adaptations revealed by genomes of the marine picoeukaryotes Micromonas.</title>
        <authorList>
            <person name="Worden A.Z."/>
            <person name="Lee J.H."/>
            <person name="Mock T."/>
            <person name="Rouze P."/>
            <person name="Simmons M.P."/>
            <person name="Aerts A.L."/>
            <person name="Allen A.E."/>
            <person name="Cuvelier M.L."/>
            <person name="Derelle E."/>
            <person name="Everett M.V."/>
            <person name="Foulon E."/>
            <person name="Grimwood J."/>
            <person name="Gundlach H."/>
            <person name="Henrissat B."/>
            <person name="Napoli C."/>
            <person name="McDonald S.M."/>
            <person name="Parker M.S."/>
            <person name="Rombauts S."/>
            <person name="Salamov A."/>
            <person name="Von Dassow P."/>
            <person name="Badger J.H."/>
            <person name="Coutinho P.M."/>
            <person name="Demir E."/>
            <person name="Dubchak I."/>
            <person name="Gentemann C."/>
            <person name="Eikrem W."/>
            <person name="Gready J.E."/>
            <person name="John U."/>
            <person name="Lanier W."/>
            <person name="Lindquist E.A."/>
            <person name="Lucas S."/>
            <person name="Mayer K.F."/>
            <person name="Moreau H."/>
            <person name="Not F."/>
            <person name="Otillar R."/>
            <person name="Panaud O."/>
            <person name="Pangilinan J."/>
            <person name="Paulsen I."/>
            <person name="Piegu B."/>
            <person name="Poliakov A."/>
            <person name="Robbens S."/>
            <person name="Schmutz J."/>
            <person name="Toulza E."/>
            <person name="Wyss T."/>
            <person name="Zelensky A."/>
            <person name="Zhou K."/>
            <person name="Armbrust E.V."/>
            <person name="Bhattacharya D."/>
            <person name="Goodenough U.W."/>
            <person name="Van de Peer Y."/>
            <person name="Grigoriev I.V."/>
        </authorList>
    </citation>
    <scope>NUCLEOTIDE SEQUENCE [LARGE SCALE GENOMIC DNA]</scope>
    <source>
        <strain evidence="17 18">CCMP1545</strain>
    </source>
</reference>
<evidence type="ECO:0000256" key="4">
    <source>
        <dbReference type="ARBA" id="ARBA00007261"/>
    </source>
</evidence>
<dbReference type="FunFam" id="3.30.830.10:FF:000001">
    <property type="entry name" value="Mitochondrial-processing peptidase subunit beta, mitochondrial"/>
    <property type="match status" value="1"/>
</dbReference>
<feature type="domain" description="Peptidase M16 C-terminal" evidence="16">
    <location>
        <begin position="236"/>
        <end position="425"/>
    </location>
</feature>
<comment type="catalytic activity">
    <reaction evidence="1">
        <text>Release of N-terminal transit peptides from precursor proteins imported into the mitochondrion, typically with Arg in position P2.</text>
        <dbReference type="EC" id="3.4.24.64"/>
    </reaction>
</comment>
<dbReference type="InterPro" id="IPR011765">
    <property type="entry name" value="Pept_M16_N"/>
</dbReference>
<evidence type="ECO:0000256" key="6">
    <source>
        <dbReference type="ARBA" id="ARBA00022670"/>
    </source>
</evidence>
<dbReference type="KEGG" id="mpp:MICPUCDRAFT_27483"/>
<feature type="domain" description="Peptidase M16 N-terminal" evidence="15">
    <location>
        <begin position="83"/>
        <end position="229"/>
    </location>
</feature>
<evidence type="ECO:0000313" key="18">
    <source>
        <dbReference type="Proteomes" id="UP000001876"/>
    </source>
</evidence>
<proteinExistence type="inferred from homology"/>
<comment type="subcellular location">
    <subcellularLocation>
        <location evidence="3">Mitochondrion</location>
    </subcellularLocation>
</comment>
<comment type="cofactor">
    <cofactor evidence="2">
        <name>Zn(2+)</name>
        <dbReference type="ChEBI" id="CHEBI:29105"/>
    </cofactor>
</comment>
<comment type="similarity">
    <text evidence="4 14">Belongs to the peptidase M16 family.</text>
</comment>
<dbReference type="EMBL" id="GG663741">
    <property type="protein sequence ID" value="EEH55648.1"/>
    <property type="molecule type" value="Genomic_DNA"/>
</dbReference>
<dbReference type="MEROPS" id="M16.003"/>
<evidence type="ECO:0000256" key="8">
    <source>
        <dbReference type="ARBA" id="ARBA00022801"/>
    </source>
</evidence>
<accession>C1MWV7</accession>
<name>C1MWV7_MICPC</name>
<dbReference type="SUPFAM" id="SSF63411">
    <property type="entry name" value="LuxS/MPP-like metallohydrolase"/>
    <property type="match status" value="2"/>
</dbReference>
<evidence type="ECO:0000256" key="13">
    <source>
        <dbReference type="ARBA" id="ARBA00031018"/>
    </source>
</evidence>
<sequence length="504" mass="54827">MAHRLASLGGVARRAINRASAQAFARPYASSSAHGQGAVAVDSAFQNDDAFLKWTTPEPQAFTHAGILASPATKVTTLANGMRVATEETPFAETATVGVWIDAGSRYETAANNGTAHFLEHMAFKGTAKRTTAGLEEEVENLGAHLNAYTSREQTTYYAKVFKKDVPNAVDILSDILQNSSLEQRHIERERGVILREMEEVEKEVEEVLFDHLHATAFQQTGLGRTILGSADNVRNITKENLSTYIKQHYTAPRMVLVGTGAVDHDALVKLAEGAFSNLPSGDLGESVRKLVSGDPAHFTGSDVRIRDDDMPNTSFCVAFKGASWTSPDAVPLMVMQAMLGSWDKAAAGAGHAGSDLAQDMHSNNLANSYMAFNTNYADTGLFGVHVNTDVREDLDDVAFVVMNSLRNLIYDPKIEDVTRAKQALKSSLLLHGESSTSAAAEEIGRQLLTYGRRIPRAELFARIDAVTVDTVKATAWKYIRDECPAIAAIGPTQFLPDYNWFRS</sequence>
<dbReference type="GO" id="GO:0006508">
    <property type="term" value="P:proteolysis"/>
    <property type="evidence" value="ECO:0007669"/>
    <property type="project" value="UniProtKB-KW"/>
</dbReference>
<dbReference type="InterPro" id="IPR001431">
    <property type="entry name" value="Pept_M16_Zn_BS"/>
</dbReference>
<evidence type="ECO:0000259" key="16">
    <source>
        <dbReference type="Pfam" id="PF05193"/>
    </source>
</evidence>
<dbReference type="Pfam" id="PF00675">
    <property type="entry name" value="Peptidase_M16"/>
    <property type="match status" value="1"/>
</dbReference>
<dbReference type="GO" id="GO:0005759">
    <property type="term" value="C:mitochondrial matrix"/>
    <property type="evidence" value="ECO:0007669"/>
    <property type="project" value="UniProtKB-ARBA"/>
</dbReference>
<evidence type="ECO:0000313" key="17">
    <source>
        <dbReference type="EMBL" id="EEH55648.1"/>
    </source>
</evidence>
<keyword evidence="18" id="KW-1185">Reference proteome</keyword>
<dbReference type="EC" id="3.4.24.64" evidence="5"/>
<evidence type="ECO:0000256" key="1">
    <source>
        <dbReference type="ARBA" id="ARBA00001098"/>
    </source>
</evidence>
<gene>
    <name evidence="17" type="ORF">MICPUCDRAFT_27483</name>
</gene>
<dbReference type="OMA" id="IDVVCDM"/>
<dbReference type="GO" id="GO:0004222">
    <property type="term" value="F:metalloendopeptidase activity"/>
    <property type="evidence" value="ECO:0007669"/>
    <property type="project" value="UniProtKB-EC"/>
</dbReference>
<evidence type="ECO:0000256" key="12">
    <source>
        <dbReference type="ARBA" id="ARBA00023128"/>
    </source>
</evidence>
<evidence type="ECO:0000256" key="10">
    <source>
        <dbReference type="ARBA" id="ARBA00022946"/>
    </source>
</evidence>
<evidence type="ECO:0000256" key="14">
    <source>
        <dbReference type="RuleBase" id="RU004447"/>
    </source>
</evidence>
<dbReference type="InterPro" id="IPR007863">
    <property type="entry name" value="Peptidase_M16_C"/>
</dbReference>
<dbReference type="OrthoDB" id="10251424at2759"/>
<evidence type="ECO:0000256" key="5">
    <source>
        <dbReference type="ARBA" id="ARBA00012299"/>
    </source>
</evidence>
<dbReference type="PANTHER" id="PTHR11851:SF149">
    <property type="entry name" value="GH01077P"/>
    <property type="match status" value="1"/>
</dbReference>
<dbReference type="eggNOG" id="KOG0960">
    <property type="taxonomic scope" value="Eukaryota"/>
</dbReference>
<evidence type="ECO:0000259" key="15">
    <source>
        <dbReference type="Pfam" id="PF00675"/>
    </source>
</evidence>